<reference evidence="5" key="1">
    <citation type="journal article" date="2019" name="Int. J. Syst. Evol. Microbiol.">
        <title>The Global Catalogue of Microorganisms (GCM) 10K type strain sequencing project: providing services to taxonomists for standard genome sequencing and annotation.</title>
        <authorList>
            <consortium name="The Broad Institute Genomics Platform"/>
            <consortium name="The Broad Institute Genome Sequencing Center for Infectious Disease"/>
            <person name="Wu L."/>
            <person name="Ma J."/>
        </authorList>
    </citation>
    <scope>NUCLEOTIDE SEQUENCE [LARGE SCALE GENOMIC DNA]</scope>
    <source>
        <strain evidence="5">CCM 7044</strain>
    </source>
</reference>
<feature type="region of interest" description="Disordered" evidence="1">
    <location>
        <begin position="213"/>
        <end position="238"/>
    </location>
</feature>
<evidence type="ECO:0000256" key="1">
    <source>
        <dbReference type="SAM" id="MobiDB-lite"/>
    </source>
</evidence>
<evidence type="ECO:0000313" key="5">
    <source>
        <dbReference type="Proteomes" id="UP001597479"/>
    </source>
</evidence>
<dbReference type="CDD" id="cd11614">
    <property type="entry name" value="SAF_CpaB_FlgA_like"/>
    <property type="match status" value="1"/>
</dbReference>
<keyword evidence="2" id="KW-0472">Membrane</keyword>
<dbReference type="Gene3D" id="3.90.1210.10">
    <property type="entry name" value="Antifreeze-like/N-acetylneuraminic acid synthase C-terminal domain"/>
    <property type="match status" value="1"/>
</dbReference>
<sequence>MSTTTPKKTDPGQGPVSAPPPAAPPPKVRRRAWTTLVGGGALVIGALVGLIVWMAASTTQQVLIAASDLDRYHVITADDLRVVPVTLDSSVASVSSTEAEALIGQRLTSAVPRGSVLAPADVSEEEFPPAGRTVVQVTFTAQQAGGVTLTPGDTVRVVVAPPTASDADPTYSAGEVAAVHTSAGGGVVDVLVPHADAVDLSVAIANGRATVVHDAGLPSSGGNDSDPDSIADESGEDE</sequence>
<feature type="domain" description="SAF" evidence="3">
    <location>
        <begin position="60"/>
        <end position="123"/>
    </location>
</feature>
<dbReference type="SMART" id="SM00858">
    <property type="entry name" value="SAF"/>
    <property type="match status" value="1"/>
</dbReference>
<feature type="compositionally biased region" description="Pro residues" evidence="1">
    <location>
        <begin position="17"/>
        <end position="26"/>
    </location>
</feature>
<proteinExistence type="predicted"/>
<evidence type="ECO:0000256" key="2">
    <source>
        <dbReference type="SAM" id="Phobius"/>
    </source>
</evidence>
<protein>
    <submittedName>
        <fullName evidence="4">SAF domain-containing protein</fullName>
    </submittedName>
</protein>
<keyword evidence="5" id="KW-1185">Reference proteome</keyword>
<dbReference type="EMBL" id="JBHUOG010000002">
    <property type="protein sequence ID" value="MFD2796404.1"/>
    <property type="molecule type" value="Genomic_DNA"/>
</dbReference>
<dbReference type="RefSeq" id="WP_377187927.1">
    <property type="nucleotide sequence ID" value="NZ_JBHUOG010000002.1"/>
</dbReference>
<feature type="transmembrane region" description="Helical" evidence="2">
    <location>
        <begin position="36"/>
        <end position="56"/>
    </location>
</feature>
<keyword evidence="2" id="KW-1133">Transmembrane helix</keyword>
<evidence type="ECO:0000259" key="3">
    <source>
        <dbReference type="SMART" id="SM00858"/>
    </source>
</evidence>
<name>A0ABW5VXL2_9MICO</name>
<gene>
    <name evidence="4" type="ORF">ACFS27_22780</name>
</gene>
<feature type="region of interest" description="Disordered" evidence="1">
    <location>
        <begin position="1"/>
        <end position="28"/>
    </location>
</feature>
<evidence type="ECO:0000313" key="4">
    <source>
        <dbReference type="EMBL" id="MFD2796404.1"/>
    </source>
</evidence>
<dbReference type="Pfam" id="PF08666">
    <property type="entry name" value="SAF"/>
    <property type="match status" value="1"/>
</dbReference>
<comment type="caution">
    <text evidence="4">The sequence shown here is derived from an EMBL/GenBank/DDBJ whole genome shotgun (WGS) entry which is preliminary data.</text>
</comment>
<keyword evidence="2" id="KW-0812">Transmembrane</keyword>
<feature type="compositionally biased region" description="Acidic residues" evidence="1">
    <location>
        <begin position="225"/>
        <end position="238"/>
    </location>
</feature>
<dbReference type="Proteomes" id="UP001597479">
    <property type="component" value="Unassembled WGS sequence"/>
</dbReference>
<dbReference type="InterPro" id="IPR013974">
    <property type="entry name" value="SAF"/>
</dbReference>
<organism evidence="4 5">
    <name type="scientific">Promicromonospora vindobonensis</name>
    <dbReference type="NCBI Taxonomy" id="195748"/>
    <lineage>
        <taxon>Bacteria</taxon>
        <taxon>Bacillati</taxon>
        <taxon>Actinomycetota</taxon>
        <taxon>Actinomycetes</taxon>
        <taxon>Micrococcales</taxon>
        <taxon>Promicromonosporaceae</taxon>
        <taxon>Promicromonospora</taxon>
    </lineage>
</organism>
<accession>A0ABW5VXL2</accession>